<evidence type="ECO:0000256" key="1">
    <source>
        <dbReference type="ARBA" id="ARBA00004123"/>
    </source>
</evidence>
<feature type="compositionally biased region" description="Basic and acidic residues" evidence="6">
    <location>
        <begin position="52"/>
        <end position="61"/>
    </location>
</feature>
<reference evidence="8" key="2">
    <citation type="journal article" date="2015" name="Gigascience">
        <title>Reconstructing a comprehensive transcriptome assembly of a white-pupal translocated strain of the pest fruit fly Bactrocera cucurbitae.</title>
        <authorList>
            <person name="Sim S.B."/>
            <person name="Calla B."/>
            <person name="Hall B."/>
            <person name="DeRego T."/>
            <person name="Geib S.M."/>
        </authorList>
    </citation>
    <scope>NUCLEOTIDE SEQUENCE</scope>
</reference>
<reference evidence="8" key="1">
    <citation type="submission" date="2014-11" db="EMBL/GenBank/DDBJ databases">
        <authorList>
            <person name="Geib S."/>
        </authorList>
    </citation>
    <scope>NUCLEOTIDE SEQUENCE</scope>
</reference>
<dbReference type="PANTHER" id="PTHR46481">
    <property type="entry name" value="ZINC FINGER BED DOMAIN-CONTAINING PROTEIN 4"/>
    <property type="match status" value="1"/>
</dbReference>
<feature type="region of interest" description="Disordered" evidence="6">
    <location>
        <begin position="52"/>
        <end position="73"/>
    </location>
</feature>
<evidence type="ECO:0000256" key="6">
    <source>
        <dbReference type="SAM" id="MobiDB-lite"/>
    </source>
</evidence>
<evidence type="ECO:0000256" key="4">
    <source>
        <dbReference type="ARBA" id="ARBA00022833"/>
    </source>
</evidence>
<dbReference type="GO" id="GO:0005634">
    <property type="term" value="C:nucleus"/>
    <property type="evidence" value="ECO:0007669"/>
    <property type="project" value="UniProtKB-SubCell"/>
</dbReference>
<dbReference type="GeneID" id="105220848"/>
<comment type="subcellular location">
    <subcellularLocation>
        <location evidence="1">Nucleus</location>
    </subcellularLocation>
</comment>
<protein>
    <submittedName>
        <fullName evidence="8">Zinc finger BED domain-containing protein 4</fullName>
    </submittedName>
</protein>
<organism evidence="8">
    <name type="scientific">Zeugodacus cucurbitae</name>
    <name type="common">Melon fruit fly</name>
    <name type="synonym">Bactrocera cucurbitae</name>
    <dbReference type="NCBI Taxonomy" id="28588"/>
    <lineage>
        <taxon>Eukaryota</taxon>
        <taxon>Metazoa</taxon>
        <taxon>Ecdysozoa</taxon>
        <taxon>Arthropoda</taxon>
        <taxon>Hexapoda</taxon>
        <taxon>Insecta</taxon>
        <taxon>Pterygota</taxon>
        <taxon>Neoptera</taxon>
        <taxon>Endopterygota</taxon>
        <taxon>Diptera</taxon>
        <taxon>Brachycera</taxon>
        <taxon>Muscomorpha</taxon>
        <taxon>Tephritoidea</taxon>
        <taxon>Tephritidae</taxon>
        <taxon>Zeugodacus</taxon>
        <taxon>Zeugodacus</taxon>
    </lineage>
</organism>
<keyword evidence="3" id="KW-0863">Zinc-finger</keyword>
<sequence length="634" mass="72115">MAPTKKTFNALIYYEENDNNRMKCKTCSRVLKKDRVFNLKKHLLLHGIRPVQKENNSDSKKNMKHSKKNMKHQQIKVQISKKNLVRSYIGLVTEDGFPFDVLDSNNMRNIIDPICQGLKDKSGKNFILNGSKCKAVLEQVAANIKLEIHEECKNRLISLKIDSATGLDPNIFGISAQFISKNEIKSRILGMVELKGAGSSAFENLAKEIVSVLDKYEIALSQIVTITSDNGANMISQIHTGDDDTGKACILQNIEYTKQIDLFDTTENICVGEIQICQCAAQIAQLCALDVTKNTVIREYLFQCRNLTKYILEPSNGYRDLFELRNFTLPQLDCPTRWGSTYNMIDQLNKAKSILSLIETVENNSQDEHIVVNKLLWDFMDSYVTIMAPLQKTIMQFQQEQLHYGNFYALWLVCKLSTNQIVTTSNSSKDSIIYTIGEMLIASMEARTKQLGSNVGFDASLYLDPRFQHILDGSQKQRAINFLKTLWTQIKIHSPIQNLSLTNSNTSHTEHKESNLDLLDDFLSVGVVKNESTDVHEKIEMLKLPYMKSSTNDLNFWKERKSSDPELYALSKICFAIPTTQVTIEPAFSFLKLVLSDNRNRLSHHTLENILLVRLNSAHLDSAIENLNLFVDED</sequence>
<feature type="compositionally biased region" description="Basic residues" evidence="6">
    <location>
        <begin position="62"/>
        <end position="73"/>
    </location>
</feature>
<keyword evidence="4" id="KW-0862">Zinc</keyword>
<dbReference type="AlphaFoldDB" id="A0A0A1WM76"/>
<dbReference type="GO" id="GO:0008270">
    <property type="term" value="F:zinc ion binding"/>
    <property type="evidence" value="ECO:0007669"/>
    <property type="project" value="UniProtKB-KW"/>
</dbReference>
<dbReference type="SUPFAM" id="SSF53098">
    <property type="entry name" value="Ribonuclease H-like"/>
    <property type="match status" value="1"/>
</dbReference>
<dbReference type="InterPro" id="IPR008906">
    <property type="entry name" value="HATC_C_dom"/>
</dbReference>
<evidence type="ECO:0000313" key="8">
    <source>
        <dbReference type="EMBL" id="JAC99507.1"/>
    </source>
</evidence>
<dbReference type="PANTHER" id="PTHR46481:SF10">
    <property type="entry name" value="ZINC FINGER BED DOMAIN-CONTAINING PROTEIN 39"/>
    <property type="match status" value="1"/>
</dbReference>
<name>A0A0A1WM76_ZEUCU</name>
<feature type="domain" description="HAT C-terminal dimerisation" evidence="7">
    <location>
        <begin position="550"/>
        <end position="615"/>
    </location>
</feature>
<dbReference type="GO" id="GO:0046983">
    <property type="term" value="F:protein dimerization activity"/>
    <property type="evidence" value="ECO:0007669"/>
    <property type="project" value="InterPro"/>
</dbReference>
<gene>
    <name evidence="8" type="primary">ZBED4_1</name>
    <name evidence="8" type="ORF">g.24680</name>
</gene>
<accession>A0A0A1WM76</accession>
<keyword evidence="2" id="KW-0479">Metal-binding</keyword>
<keyword evidence="5" id="KW-0539">Nucleus</keyword>
<dbReference type="InterPro" id="IPR012337">
    <property type="entry name" value="RNaseH-like_sf"/>
</dbReference>
<dbReference type="EMBL" id="GBXI01014784">
    <property type="protein sequence ID" value="JAC99507.1"/>
    <property type="molecule type" value="Transcribed_RNA"/>
</dbReference>
<evidence type="ECO:0000256" key="2">
    <source>
        <dbReference type="ARBA" id="ARBA00022723"/>
    </source>
</evidence>
<evidence type="ECO:0000256" key="5">
    <source>
        <dbReference type="ARBA" id="ARBA00023242"/>
    </source>
</evidence>
<dbReference type="InterPro" id="IPR052035">
    <property type="entry name" value="ZnF_BED_domain_contain"/>
</dbReference>
<dbReference type="Pfam" id="PF05699">
    <property type="entry name" value="Dimer_Tnp_hAT"/>
    <property type="match status" value="1"/>
</dbReference>
<dbReference type="OrthoDB" id="5103at2759"/>
<evidence type="ECO:0000259" key="7">
    <source>
        <dbReference type="Pfam" id="PF05699"/>
    </source>
</evidence>
<proteinExistence type="predicted"/>
<evidence type="ECO:0000256" key="3">
    <source>
        <dbReference type="ARBA" id="ARBA00022771"/>
    </source>
</evidence>